<dbReference type="AlphaFoldDB" id="A0A521EN32"/>
<organism evidence="1 2">
    <name type="scientific">Halorubrum cibi</name>
    <dbReference type="NCBI Taxonomy" id="413815"/>
    <lineage>
        <taxon>Archaea</taxon>
        <taxon>Methanobacteriati</taxon>
        <taxon>Methanobacteriota</taxon>
        <taxon>Stenosarchaea group</taxon>
        <taxon>Halobacteria</taxon>
        <taxon>Halobacteriales</taxon>
        <taxon>Haloferacaceae</taxon>
        <taxon>Halorubrum</taxon>
    </lineage>
</organism>
<protein>
    <submittedName>
        <fullName evidence="1">Uncharacterized protein</fullName>
    </submittedName>
</protein>
<dbReference type="EMBL" id="FXTD01000011">
    <property type="protein sequence ID" value="SMO85343.1"/>
    <property type="molecule type" value="Genomic_DNA"/>
</dbReference>
<evidence type="ECO:0000313" key="2">
    <source>
        <dbReference type="Proteomes" id="UP000319712"/>
    </source>
</evidence>
<name>A0A521EN32_9EURY</name>
<sequence length="53" mass="5845">MMFVVLFPKDTFDSIPISMTNDLKSIAVFSENGSEIVCVIDEKCHGIELIAPV</sequence>
<evidence type="ECO:0000313" key="1">
    <source>
        <dbReference type="EMBL" id="SMO85343.1"/>
    </source>
</evidence>
<dbReference type="Proteomes" id="UP000319712">
    <property type="component" value="Unassembled WGS sequence"/>
</dbReference>
<reference evidence="1 2" key="1">
    <citation type="submission" date="2017-05" db="EMBL/GenBank/DDBJ databases">
        <authorList>
            <person name="Varghese N."/>
            <person name="Submissions S."/>
        </authorList>
    </citation>
    <scope>NUCLEOTIDE SEQUENCE [LARGE SCALE GENOMIC DNA]</scope>
    <source>
        <strain evidence="1 2">DSM 19504</strain>
    </source>
</reference>
<proteinExistence type="predicted"/>
<gene>
    <name evidence="1" type="ORF">SAMN06264867_111131</name>
</gene>
<accession>A0A521EN32</accession>
<keyword evidence="2" id="KW-1185">Reference proteome</keyword>